<keyword evidence="7" id="KW-0653">Protein transport</keyword>
<keyword evidence="4" id="KW-1003">Cell membrane</keyword>
<dbReference type="GO" id="GO:0015627">
    <property type="term" value="C:type II protein secretion system complex"/>
    <property type="evidence" value="ECO:0007669"/>
    <property type="project" value="InterPro"/>
</dbReference>
<dbReference type="OrthoDB" id="6624834at2"/>
<keyword evidence="6 10" id="KW-0812">Transmembrane</keyword>
<keyword evidence="3" id="KW-0813">Transport</keyword>
<organism evidence="11 12">
    <name type="scientific">Reinekea blandensis MED297</name>
    <dbReference type="NCBI Taxonomy" id="314283"/>
    <lineage>
        <taxon>Bacteria</taxon>
        <taxon>Pseudomonadati</taxon>
        <taxon>Pseudomonadota</taxon>
        <taxon>Gammaproteobacteria</taxon>
        <taxon>Oceanospirillales</taxon>
        <taxon>Saccharospirillaceae</taxon>
        <taxon>Reinekea</taxon>
    </lineage>
</organism>
<dbReference type="STRING" id="314283.MED297_16244"/>
<dbReference type="GO" id="GO:0015628">
    <property type="term" value="P:protein secretion by the type II secretion system"/>
    <property type="evidence" value="ECO:0007669"/>
    <property type="project" value="InterPro"/>
</dbReference>
<dbReference type="HOGENOM" id="CLU_118900_2_0_6"/>
<evidence type="ECO:0000256" key="5">
    <source>
        <dbReference type="ARBA" id="ARBA00022519"/>
    </source>
</evidence>
<dbReference type="RefSeq" id="WP_008043492.1">
    <property type="nucleotide sequence ID" value="NZ_CH724150.1"/>
</dbReference>
<reference evidence="11 12" key="1">
    <citation type="submission" date="2006-02" db="EMBL/GenBank/DDBJ databases">
        <authorList>
            <person name="Pinhassi J."/>
            <person name="Pedros-Alio C."/>
            <person name="Ferriera S."/>
            <person name="Johnson J."/>
            <person name="Kravitz S."/>
            <person name="Halpern A."/>
            <person name="Remington K."/>
            <person name="Beeson K."/>
            <person name="Tran B."/>
            <person name="Rogers Y.-H."/>
            <person name="Friedman R."/>
            <person name="Venter J.C."/>
        </authorList>
    </citation>
    <scope>NUCLEOTIDE SEQUENCE [LARGE SCALE GENOMIC DNA]</scope>
    <source>
        <strain evidence="11 12">MED297</strain>
    </source>
</reference>
<evidence type="ECO:0000256" key="2">
    <source>
        <dbReference type="ARBA" id="ARBA00010637"/>
    </source>
</evidence>
<keyword evidence="8 10" id="KW-1133">Transmembrane helix</keyword>
<evidence type="ECO:0000313" key="12">
    <source>
        <dbReference type="Proteomes" id="UP000005953"/>
    </source>
</evidence>
<evidence type="ECO:0000256" key="7">
    <source>
        <dbReference type="ARBA" id="ARBA00022927"/>
    </source>
</evidence>
<comment type="similarity">
    <text evidence="2">Belongs to the GSP M family.</text>
</comment>
<dbReference type="InterPro" id="IPR007690">
    <property type="entry name" value="T2SS_GspM"/>
</dbReference>
<evidence type="ECO:0000256" key="4">
    <source>
        <dbReference type="ARBA" id="ARBA00022475"/>
    </source>
</evidence>
<gene>
    <name evidence="11" type="ORF">MED297_16244</name>
</gene>
<evidence type="ECO:0000313" key="11">
    <source>
        <dbReference type="EMBL" id="EAR09726.1"/>
    </source>
</evidence>
<dbReference type="InterPro" id="IPR023229">
    <property type="entry name" value="T2SS_M_periplasmic_sf"/>
</dbReference>
<dbReference type="Proteomes" id="UP000005953">
    <property type="component" value="Unassembled WGS sequence"/>
</dbReference>
<protein>
    <submittedName>
        <fullName evidence="11">General secretion pathway protein M</fullName>
    </submittedName>
</protein>
<dbReference type="EMBL" id="AAOE01000008">
    <property type="protein sequence ID" value="EAR09726.1"/>
    <property type="molecule type" value="Genomic_DNA"/>
</dbReference>
<keyword evidence="9 10" id="KW-0472">Membrane</keyword>
<keyword evidence="12" id="KW-1185">Reference proteome</keyword>
<dbReference type="AlphaFoldDB" id="A4BDW7"/>
<evidence type="ECO:0000256" key="1">
    <source>
        <dbReference type="ARBA" id="ARBA00004377"/>
    </source>
</evidence>
<proteinExistence type="inferred from homology"/>
<dbReference type="SUPFAM" id="SSF103054">
    <property type="entry name" value="General secretion pathway protein M, EpsM"/>
    <property type="match status" value="1"/>
</dbReference>
<comment type="subcellular location">
    <subcellularLocation>
        <location evidence="1">Cell inner membrane</location>
        <topology evidence="1">Single-pass membrane protein</topology>
    </subcellularLocation>
</comment>
<dbReference type="GO" id="GO:0005886">
    <property type="term" value="C:plasma membrane"/>
    <property type="evidence" value="ECO:0007669"/>
    <property type="project" value="UniProtKB-SubCell"/>
</dbReference>
<dbReference type="Pfam" id="PF04612">
    <property type="entry name" value="T2SSM"/>
    <property type="match status" value="1"/>
</dbReference>
<evidence type="ECO:0000256" key="6">
    <source>
        <dbReference type="ARBA" id="ARBA00022692"/>
    </source>
</evidence>
<evidence type="ECO:0000256" key="3">
    <source>
        <dbReference type="ARBA" id="ARBA00022448"/>
    </source>
</evidence>
<evidence type="ECO:0000256" key="8">
    <source>
        <dbReference type="ARBA" id="ARBA00022989"/>
    </source>
</evidence>
<comment type="caution">
    <text evidence="11">The sequence shown here is derived from an EMBL/GenBank/DDBJ whole genome shotgun (WGS) entry which is preliminary data.</text>
</comment>
<sequence length="162" mass="18099">MFETYLEPLREKWLSLSRRDQQAARLLGISLLIAIIVFGLIVPLASWRQDLQRELANAQQTLQELTALAPQAMAVTGGATELNPSIMNSEIRRQAARYGIEIQRFEPDGELLRVWLDDARYPSVVQWLGGLENMGIGHTELALDDRPNPGFVNVRVTFGVGG</sequence>
<dbReference type="Gene3D" id="3.30.1360.100">
    <property type="entry name" value="General secretion pathway protein M, EpsM"/>
    <property type="match status" value="1"/>
</dbReference>
<accession>A4BDW7</accession>
<keyword evidence="5" id="KW-0997">Cell inner membrane</keyword>
<evidence type="ECO:0000256" key="9">
    <source>
        <dbReference type="ARBA" id="ARBA00023136"/>
    </source>
</evidence>
<name>A4BDW7_9GAMM</name>
<feature type="transmembrane region" description="Helical" evidence="10">
    <location>
        <begin position="23"/>
        <end position="45"/>
    </location>
</feature>
<evidence type="ECO:0000256" key="10">
    <source>
        <dbReference type="SAM" id="Phobius"/>
    </source>
</evidence>